<evidence type="ECO:0000256" key="4">
    <source>
        <dbReference type="ARBA" id="ARBA00022801"/>
    </source>
</evidence>
<dbReference type="InterPro" id="IPR000086">
    <property type="entry name" value="NUDIX_hydrolase_dom"/>
</dbReference>
<dbReference type="InterPro" id="IPR015797">
    <property type="entry name" value="NUDIX_hydrolase-like_dom_sf"/>
</dbReference>
<organism evidence="7 8">
    <name type="scientific">Shewanella corallii</name>
    <dbReference type="NCBI Taxonomy" id="560080"/>
    <lineage>
        <taxon>Bacteria</taxon>
        <taxon>Pseudomonadati</taxon>
        <taxon>Pseudomonadota</taxon>
        <taxon>Gammaproteobacteria</taxon>
        <taxon>Alteromonadales</taxon>
        <taxon>Shewanellaceae</taxon>
        <taxon>Shewanella</taxon>
    </lineage>
</organism>
<dbReference type="CDD" id="cd04690">
    <property type="entry name" value="NUDIX_Hydrolase"/>
    <property type="match status" value="1"/>
</dbReference>
<dbReference type="SUPFAM" id="SSF55811">
    <property type="entry name" value="Nudix"/>
    <property type="match status" value="1"/>
</dbReference>
<evidence type="ECO:0000313" key="8">
    <source>
        <dbReference type="Proteomes" id="UP001202831"/>
    </source>
</evidence>
<keyword evidence="5" id="KW-0460">Magnesium</keyword>
<dbReference type="Pfam" id="PF00293">
    <property type="entry name" value="NUDIX"/>
    <property type="match status" value="1"/>
</dbReference>
<comment type="cofactor">
    <cofactor evidence="1">
        <name>Mg(2+)</name>
        <dbReference type="ChEBI" id="CHEBI:18420"/>
    </cofactor>
</comment>
<gene>
    <name evidence="7" type="ORF">L2725_02085</name>
</gene>
<evidence type="ECO:0000256" key="3">
    <source>
        <dbReference type="ARBA" id="ARBA00022723"/>
    </source>
</evidence>
<dbReference type="EMBL" id="JAKIKT010000001">
    <property type="protein sequence ID" value="MCL2912584.1"/>
    <property type="molecule type" value="Genomic_DNA"/>
</dbReference>
<comment type="similarity">
    <text evidence="2">Belongs to the Nudix hydrolase family.</text>
</comment>
<dbReference type="PROSITE" id="PS00893">
    <property type="entry name" value="NUDIX_BOX"/>
    <property type="match status" value="1"/>
</dbReference>
<accession>A0ABT0N2B5</accession>
<name>A0ABT0N2B5_9GAMM</name>
<evidence type="ECO:0000256" key="2">
    <source>
        <dbReference type="ARBA" id="ARBA00005582"/>
    </source>
</evidence>
<sequence length="132" mass="15370">MMEIDKLAWIYIKDKKILSTRSKGKDKFYIPGGKREVGEDDLQALIREIKEELTVDLIPDSIEYLGTFKAQAHGHKEGILVKMTCYQGQYNGELNPDSEIEEVVWLQYRDKERSSIVDQQIFDWLKQAGMIE</sequence>
<dbReference type="InterPro" id="IPR020084">
    <property type="entry name" value="NUDIX_hydrolase_CS"/>
</dbReference>
<keyword evidence="4" id="KW-0378">Hydrolase</keyword>
<evidence type="ECO:0000256" key="5">
    <source>
        <dbReference type="ARBA" id="ARBA00022842"/>
    </source>
</evidence>
<keyword evidence="3" id="KW-0479">Metal-binding</keyword>
<dbReference type="PANTHER" id="PTHR43758:SF2">
    <property type="entry name" value="OXIDIZED PURINE NUCLEOSIDE TRIPHOSPHATE HYDROLASE"/>
    <property type="match status" value="1"/>
</dbReference>
<protein>
    <submittedName>
        <fullName evidence="7">NUDIX domain-containing protein</fullName>
    </submittedName>
</protein>
<proteinExistence type="inferred from homology"/>
<keyword evidence="8" id="KW-1185">Reference proteome</keyword>
<reference evidence="7 8" key="1">
    <citation type="submission" date="2022-01" db="EMBL/GenBank/DDBJ databases">
        <title>Whole genome-based taxonomy of the Shewanellaceae.</title>
        <authorList>
            <person name="Martin-Rodriguez A.J."/>
        </authorList>
    </citation>
    <scope>NUCLEOTIDE SEQUENCE [LARGE SCALE GENOMIC DNA]</scope>
    <source>
        <strain evidence="7 8">DSM 21332</strain>
    </source>
</reference>
<dbReference type="Gene3D" id="3.90.79.10">
    <property type="entry name" value="Nucleoside Triphosphate Pyrophosphohydrolase"/>
    <property type="match status" value="1"/>
</dbReference>
<dbReference type="RefSeq" id="WP_249247416.1">
    <property type="nucleotide sequence ID" value="NZ_JAKIKT010000001.1"/>
</dbReference>
<evidence type="ECO:0000259" key="6">
    <source>
        <dbReference type="PROSITE" id="PS51462"/>
    </source>
</evidence>
<dbReference type="PROSITE" id="PS51462">
    <property type="entry name" value="NUDIX"/>
    <property type="match status" value="1"/>
</dbReference>
<comment type="caution">
    <text evidence="7">The sequence shown here is derived from an EMBL/GenBank/DDBJ whole genome shotgun (WGS) entry which is preliminary data.</text>
</comment>
<feature type="domain" description="Nudix hydrolase" evidence="6">
    <location>
        <begin position="1"/>
        <end position="132"/>
    </location>
</feature>
<dbReference type="Proteomes" id="UP001202831">
    <property type="component" value="Unassembled WGS sequence"/>
</dbReference>
<evidence type="ECO:0000313" key="7">
    <source>
        <dbReference type="EMBL" id="MCL2912584.1"/>
    </source>
</evidence>
<evidence type="ECO:0000256" key="1">
    <source>
        <dbReference type="ARBA" id="ARBA00001946"/>
    </source>
</evidence>
<dbReference type="PANTHER" id="PTHR43758">
    <property type="entry name" value="7,8-DIHYDRO-8-OXOGUANINE TRIPHOSPHATASE"/>
    <property type="match status" value="1"/>
</dbReference>